<comment type="caution">
    <text evidence="4">The sequence shown here is derived from an EMBL/GenBank/DDBJ whole genome shotgun (WGS) entry which is preliminary data.</text>
</comment>
<dbReference type="InterPro" id="IPR003488">
    <property type="entry name" value="DprA"/>
</dbReference>
<dbReference type="SUPFAM" id="SSF102405">
    <property type="entry name" value="MCP/YpsA-like"/>
    <property type="match status" value="1"/>
</dbReference>
<dbReference type="PANTHER" id="PTHR43022:SF1">
    <property type="entry name" value="PROTEIN SMF"/>
    <property type="match status" value="1"/>
</dbReference>
<dbReference type="Gene3D" id="3.40.50.450">
    <property type="match status" value="1"/>
</dbReference>
<dbReference type="Pfam" id="PF02481">
    <property type="entry name" value="DNA_processg_A"/>
    <property type="match status" value="1"/>
</dbReference>
<organism evidence="4 5">
    <name type="scientific">Ornithinimicrobium kibberense</name>
    <dbReference type="NCBI Taxonomy" id="282060"/>
    <lineage>
        <taxon>Bacteria</taxon>
        <taxon>Bacillati</taxon>
        <taxon>Actinomycetota</taxon>
        <taxon>Actinomycetes</taxon>
        <taxon>Micrococcales</taxon>
        <taxon>Ornithinimicrobiaceae</taxon>
        <taxon>Ornithinimicrobium</taxon>
    </lineage>
</organism>
<dbReference type="InterPro" id="IPR041614">
    <property type="entry name" value="DprA_WH"/>
</dbReference>
<evidence type="ECO:0000256" key="1">
    <source>
        <dbReference type="ARBA" id="ARBA00006525"/>
    </source>
</evidence>
<dbReference type="InterPro" id="IPR036388">
    <property type="entry name" value="WH-like_DNA-bd_sf"/>
</dbReference>
<name>A0ABV5UZ06_9MICO</name>
<comment type="similarity">
    <text evidence="1">Belongs to the DprA/Smf family.</text>
</comment>
<feature type="domain" description="Smf/DprA SLOG" evidence="2">
    <location>
        <begin position="84"/>
        <end position="293"/>
    </location>
</feature>
<protein>
    <submittedName>
        <fullName evidence="4">DNA-processing protein DprA</fullName>
    </submittedName>
</protein>
<reference evidence="4 5" key="1">
    <citation type="submission" date="2024-09" db="EMBL/GenBank/DDBJ databases">
        <authorList>
            <person name="Sun Q."/>
            <person name="Mori K."/>
        </authorList>
    </citation>
    <scope>NUCLEOTIDE SEQUENCE [LARGE SCALE GENOMIC DNA]</scope>
    <source>
        <strain evidence="4 5">JCM 12763</strain>
    </source>
</reference>
<evidence type="ECO:0000313" key="5">
    <source>
        <dbReference type="Proteomes" id="UP001589613"/>
    </source>
</evidence>
<keyword evidence="5" id="KW-1185">Reference proteome</keyword>
<dbReference type="RefSeq" id="WP_377465487.1">
    <property type="nucleotide sequence ID" value="NZ_JBHMAX010000002.1"/>
</dbReference>
<dbReference type="InterPro" id="IPR057666">
    <property type="entry name" value="DrpA_SLOG"/>
</dbReference>
<evidence type="ECO:0000259" key="2">
    <source>
        <dbReference type="Pfam" id="PF02481"/>
    </source>
</evidence>
<sequence length="385" mass="40197">MSARPAPWSLDERRARVLLARSAEPYDEKVQALVADLGPVDLVGHALRDGRTPGGVGLERLSARLPRAAELDEDRVCRTLGARLLVPGDAEWPVALDALGAPPWCLWVRGPLALDEVGERSVAVVGARASTAYGEEVAVRLSFALAERGFTVVSGAAYGIDGAAHRAALSADGPTVAALAGGVDVPYPRANADLIAQIGARGLLLSETPPGGAPARMRFLARNRLIAALAAGTVVVEAGLRSGARSTAREARELGRHVMAVPGPVTSVMSAGCHEEIRAGATLVTDAAEVAELVGRVGADLAPVKRGQVLPEDALPDEQRRVWQWLRPRSSVDVDELVVRSGLELGEVLVALGELEDLGLAEQLLDGWRRAPGGGHGAGGRRGRG</sequence>
<evidence type="ECO:0000313" key="4">
    <source>
        <dbReference type="EMBL" id="MFB9730740.1"/>
    </source>
</evidence>
<dbReference type="PANTHER" id="PTHR43022">
    <property type="entry name" value="PROTEIN SMF"/>
    <property type="match status" value="1"/>
</dbReference>
<dbReference type="NCBIfam" id="TIGR00732">
    <property type="entry name" value="dprA"/>
    <property type="match status" value="1"/>
</dbReference>
<feature type="domain" description="DprA winged helix" evidence="3">
    <location>
        <begin position="311"/>
        <end position="364"/>
    </location>
</feature>
<proteinExistence type="inferred from homology"/>
<dbReference type="Pfam" id="PF17782">
    <property type="entry name" value="WHD_DprA"/>
    <property type="match status" value="1"/>
</dbReference>
<gene>
    <name evidence="4" type="primary">dprA</name>
    <name evidence="4" type="ORF">ACFFN0_01630</name>
</gene>
<dbReference type="Gene3D" id="1.10.10.10">
    <property type="entry name" value="Winged helix-like DNA-binding domain superfamily/Winged helix DNA-binding domain"/>
    <property type="match status" value="1"/>
</dbReference>
<evidence type="ECO:0000259" key="3">
    <source>
        <dbReference type="Pfam" id="PF17782"/>
    </source>
</evidence>
<dbReference type="Proteomes" id="UP001589613">
    <property type="component" value="Unassembled WGS sequence"/>
</dbReference>
<accession>A0ABV5UZ06</accession>
<dbReference type="EMBL" id="JBHMAX010000002">
    <property type="protein sequence ID" value="MFB9730740.1"/>
    <property type="molecule type" value="Genomic_DNA"/>
</dbReference>